<protein>
    <recommendedName>
        <fullName evidence="6">Flavin reductase like domain-containing protein</fullName>
    </recommendedName>
</protein>
<evidence type="ECO:0000256" key="5">
    <source>
        <dbReference type="SAM" id="MobiDB-lite"/>
    </source>
</evidence>
<evidence type="ECO:0000256" key="1">
    <source>
        <dbReference type="ARBA" id="ARBA00001917"/>
    </source>
</evidence>
<keyword evidence="8" id="KW-1185">Reference proteome</keyword>
<keyword evidence="2" id="KW-0285">Flavoprotein</keyword>
<name>A0A3N4HJM4_ASCIM</name>
<evidence type="ECO:0000259" key="6">
    <source>
        <dbReference type="SMART" id="SM00903"/>
    </source>
</evidence>
<dbReference type="PANTHER" id="PTHR33798:SF5">
    <property type="entry name" value="FLAVIN REDUCTASE LIKE DOMAIN-CONTAINING PROTEIN"/>
    <property type="match status" value="1"/>
</dbReference>
<evidence type="ECO:0000313" key="7">
    <source>
        <dbReference type="EMBL" id="RPA72778.1"/>
    </source>
</evidence>
<comment type="similarity">
    <text evidence="4">Belongs to the flavoredoxin family.</text>
</comment>
<evidence type="ECO:0000256" key="2">
    <source>
        <dbReference type="ARBA" id="ARBA00022630"/>
    </source>
</evidence>
<keyword evidence="3" id="KW-0288">FMN</keyword>
<evidence type="ECO:0000256" key="3">
    <source>
        <dbReference type="ARBA" id="ARBA00022643"/>
    </source>
</evidence>
<dbReference type="GO" id="GO:0010181">
    <property type="term" value="F:FMN binding"/>
    <property type="evidence" value="ECO:0007669"/>
    <property type="project" value="InterPro"/>
</dbReference>
<feature type="region of interest" description="Disordered" evidence="5">
    <location>
        <begin position="1"/>
        <end position="53"/>
    </location>
</feature>
<dbReference type="SUPFAM" id="SSF50475">
    <property type="entry name" value="FMN-binding split barrel"/>
    <property type="match status" value="1"/>
</dbReference>
<feature type="region of interest" description="Disordered" evidence="5">
    <location>
        <begin position="278"/>
        <end position="297"/>
    </location>
</feature>
<dbReference type="Pfam" id="PF01613">
    <property type="entry name" value="Flavin_Reduct"/>
    <property type="match status" value="1"/>
</dbReference>
<dbReference type="STRING" id="1160509.A0A3N4HJM4"/>
<dbReference type="SMART" id="SM00903">
    <property type="entry name" value="Flavin_Reduct"/>
    <property type="match status" value="1"/>
</dbReference>
<reference evidence="7 8" key="1">
    <citation type="journal article" date="2018" name="Nat. Ecol. Evol.">
        <title>Pezizomycetes genomes reveal the molecular basis of ectomycorrhizal truffle lifestyle.</title>
        <authorList>
            <person name="Murat C."/>
            <person name="Payen T."/>
            <person name="Noel B."/>
            <person name="Kuo A."/>
            <person name="Morin E."/>
            <person name="Chen J."/>
            <person name="Kohler A."/>
            <person name="Krizsan K."/>
            <person name="Balestrini R."/>
            <person name="Da Silva C."/>
            <person name="Montanini B."/>
            <person name="Hainaut M."/>
            <person name="Levati E."/>
            <person name="Barry K.W."/>
            <person name="Belfiori B."/>
            <person name="Cichocki N."/>
            <person name="Clum A."/>
            <person name="Dockter R.B."/>
            <person name="Fauchery L."/>
            <person name="Guy J."/>
            <person name="Iotti M."/>
            <person name="Le Tacon F."/>
            <person name="Lindquist E.A."/>
            <person name="Lipzen A."/>
            <person name="Malagnac F."/>
            <person name="Mello A."/>
            <person name="Molinier V."/>
            <person name="Miyauchi S."/>
            <person name="Poulain J."/>
            <person name="Riccioni C."/>
            <person name="Rubini A."/>
            <person name="Sitrit Y."/>
            <person name="Splivallo R."/>
            <person name="Traeger S."/>
            <person name="Wang M."/>
            <person name="Zifcakova L."/>
            <person name="Wipf D."/>
            <person name="Zambonelli A."/>
            <person name="Paolocci F."/>
            <person name="Nowrousian M."/>
            <person name="Ottonello S."/>
            <person name="Baldrian P."/>
            <person name="Spatafora J.W."/>
            <person name="Henrissat B."/>
            <person name="Nagy L.G."/>
            <person name="Aury J.M."/>
            <person name="Wincker P."/>
            <person name="Grigoriev I.V."/>
            <person name="Bonfante P."/>
            <person name="Martin F.M."/>
        </authorList>
    </citation>
    <scope>NUCLEOTIDE SEQUENCE [LARGE SCALE GENOMIC DNA]</scope>
    <source>
        <strain evidence="7 8">RN42</strain>
    </source>
</reference>
<evidence type="ECO:0000313" key="8">
    <source>
        <dbReference type="Proteomes" id="UP000275078"/>
    </source>
</evidence>
<evidence type="ECO:0000256" key="4">
    <source>
        <dbReference type="ARBA" id="ARBA00038054"/>
    </source>
</evidence>
<dbReference type="InterPro" id="IPR002563">
    <property type="entry name" value="Flavin_Rdtase-like_dom"/>
</dbReference>
<feature type="compositionally biased region" description="Basic and acidic residues" evidence="5">
    <location>
        <begin position="7"/>
        <end position="26"/>
    </location>
</feature>
<comment type="cofactor">
    <cofactor evidence="1">
        <name>FMN</name>
        <dbReference type="ChEBI" id="CHEBI:58210"/>
    </cofactor>
</comment>
<dbReference type="OrthoDB" id="10250990at2759"/>
<dbReference type="EMBL" id="ML119847">
    <property type="protein sequence ID" value="RPA72778.1"/>
    <property type="molecule type" value="Genomic_DNA"/>
</dbReference>
<organism evidence="7 8">
    <name type="scientific">Ascobolus immersus RN42</name>
    <dbReference type="NCBI Taxonomy" id="1160509"/>
    <lineage>
        <taxon>Eukaryota</taxon>
        <taxon>Fungi</taxon>
        <taxon>Dikarya</taxon>
        <taxon>Ascomycota</taxon>
        <taxon>Pezizomycotina</taxon>
        <taxon>Pezizomycetes</taxon>
        <taxon>Pezizales</taxon>
        <taxon>Ascobolaceae</taxon>
        <taxon>Ascobolus</taxon>
    </lineage>
</organism>
<dbReference type="PANTHER" id="PTHR33798">
    <property type="entry name" value="FLAVOPROTEIN OXYGENASE"/>
    <property type="match status" value="1"/>
</dbReference>
<proteinExistence type="inferred from homology"/>
<dbReference type="AlphaFoldDB" id="A0A3N4HJM4"/>
<dbReference type="Proteomes" id="UP000275078">
    <property type="component" value="Unassembled WGS sequence"/>
</dbReference>
<gene>
    <name evidence="7" type="ORF">BJ508DRAFT_216746</name>
</gene>
<dbReference type="Gene3D" id="2.30.110.10">
    <property type="entry name" value="Electron Transport, Fmn-binding Protein, Chain A"/>
    <property type="match status" value="1"/>
</dbReference>
<accession>A0A3N4HJM4</accession>
<dbReference type="InterPro" id="IPR012349">
    <property type="entry name" value="Split_barrel_FMN-bd"/>
</dbReference>
<feature type="domain" description="Flavin reductase like" evidence="6">
    <location>
        <begin position="84"/>
        <end position="246"/>
    </location>
</feature>
<sequence length="297" mass="32508">MSAPPTKADDEKTIKRNPHPDFKSVEASRPPFSDVPFRMTQTANPSWIPGSGALNEDWKQHGTVSIDPYEQGRSPVDNYKLLISGMVPRPIGFVSTIAADGTKNLAPFSYTNLVNHDPPIFVIGFSGGKGNPKDTARNLLETGECTINMISEFFAEAANFTSINAPPSVSEWELSGLTQAPSKLVKPPRVAESVFSIEAKLVANHEWTSPIPGPDGKARTTGVTCLVQGVQFHVREDALSEGRNMVDINVLRPVARLGGITYGRVLEGFELPRGDWAKEQRRREEVREKEGKGEEGQ</sequence>